<accession>A0A7C4M0E8</accession>
<reference evidence="2" key="1">
    <citation type="journal article" date="2020" name="mSystems">
        <title>Genome- and Community-Level Interaction Insights into Carbon Utilization and Element Cycling Functions of Hydrothermarchaeota in Hydrothermal Sediment.</title>
        <authorList>
            <person name="Zhou Z."/>
            <person name="Liu Y."/>
            <person name="Xu W."/>
            <person name="Pan J."/>
            <person name="Luo Z.H."/>
            <person name="Li M."/>
        </authorList>
    </citation>
    <scope>NUCLEOTIDE SEQUENCE [LARGE SCALE GENOMIC DNA]</scope>
    <source>
        <strain evidence="2">SpSt-579</strain>
    </source>
</reference>
<feature type="transmembrane region" description="Helical" evidence="1">
    <location>
        <begin position="84"/>
        <end position="102"/>
    </location>
</feature>
<feature type="transmembrane region" description="Helical" evidence="1">
    <location>
        <begin position="114"/>
        <end position="131"/>
    </location>
</feature>
<sequence>MNTNNNKIMQTRYLRILLVLVLAFCAITSFGGGVGLITTNGLGMTVESLNGVFSSFLFPGLILFFIVGGSSLFAAISGLQNKSYAMWAAMVAGFGMQIWIYVELCIILSLHWLHSFYFAIGTLTLILTFLVHKNNKEEKSLQR</sequence>
<protein>
    <recommendedName>
        <fullName evidence="3">DUF4064 domain-containing protein</fullName>
    </recommendedName>
</protein>
<name>A0A7C4M0E8_UNCC3</name>
<keyword evidence="1" id="KW-0472">Membrane</keyword>
<evidence type="ECO:0000256" key="1">
    <source>
        <dbReference type="SAM" id="Phobius"/>
    </source>
</evidence>
<keyword evidence="1" id="KW-1133">Transmembrane helix</keyword>
<proteinExistence type="predicted"/>
<evidence type="ECO:0000313" key="2">
    <source>
        <dbReference type="EMBL" id="HGT71029.1"/>
    </source>
</evidence>
<comment type="caution">
    <text evidence="2">The sequence shown here is derived from an EMBL/GenBank/DDBJ whole genome shotgun (WGS) entry which is preliminary data.</text>
</comment>
<keyword evidence="1" id="KW-0812">Transmembrane</keyword>
<dbReference type="AlphaFoldDB" id="A0A7C4M0E8"/>
<gene>
    <name evidence="2" type="ORF">ENT43_02090</name>
</gene>
<evidence type="ECO:0008006" key="3">
    <source>
        <dbReference type="Google" id="ProtNLM"/>
    </source>
</evidence>
<organism evidence="2">
    <name type="scientific">candidate division CPR3 bacterium</name>
    <dbReference type="NCBI Taxonomy" id="2268181"/>
    <lineage>
        <taxon>Bacteria</taxon>
        <taxon>Bacteria division CPR3</taxon>
    </lineage>
</organism>
<feature type="transmembrane region" description="Helical" evidence="1">
    <location>
        <begin position="55"/>
        <end position="77"/>
    </location>
</feature>
<dbReference type="EMBL" id="DSYQ01000008">
    <property type="protein sequence ID" value="HGT71029.1"/>
    <property type="molecule type" value="Genomic_DNA"/>
</dbReference>